<feature type="binding site" evidence="14">
    <location>
        <position position="670"/>
    </location>
    <ligand>
        <name>ATP</name>
        <dbReference type="ChEBI" id="CHEBI:30616"/>
    </ligand>
</feature>
<dbReference type="GO" id="GO:0004709">
    <property type="term" value="F:MAP kinase kinase kinase activity"/>
    <property type="evidence" value="ECO:0007669"/>
    <property type="project" value="UniProtKB-EC"/>
</dbReference>
<dbReference type="PROSITE" id="PS50011">
    <property type="entry name" value="PROTEIN_KINASE_DOM"/>
    <property type="match status" value="1"/>
</dbReference>
<comment type="catalytic activity">
    <reaction evidence="12">
        <text>L-threonyl-[protein] + ATP = O-phospho-L-threonyl-[protein] + ADP + H(+)</text>
        <dbReference type="Rhea" id="RHEA:46608"/>
        <dbReference type="Rhea" id="RHEA-COMP:11060"/>
        <dbReference type="Rhea" id="RHEA-COMP:11605"/>
        <dbReference type="ChEBI" id="CHEBI:15378"/>
        <dbReference type="ChEBI" id="CHEBI:30013"/>
        <dbReference type="ChEBI" id="CHEBI:30616"/>
        <dbReference type="ChEBI" id="CHEBI:61977"/>
        <dbReference type="ChEBI" id="CHEBI:456216"/>
        <dbReference type="EC" id="2.7.11.25"/>
    </reaction>
</comment>
<dbReference type="SUPFAM" id="SSF56112">
    <property type="entry name" value="Protein kinase-like (PK-like)"/>
    <property type="match status" value="1"/>
</dbReference>
<dbReference type="InterPro" id="IPR025136">
    <property type="entry name" value="MAP3K_TRAF-bd"/>
</dbReference>
<dbReference type="InterPro" id="IPR011009">
    <property type="entry name" value="Kinase-like_dom_sf"/>
</dbReference>
<dbReference type="SMART" id="SM00220">
    <property type="entry name" value="S_TKc"/>
    <property type="match status" value="1"/>
</dbReference>
<evidence type="ECO:0000313" key="19">
    <source>
        <dbReference type="Proteomes" id="UP001152320"/>
    </source>
</evidence>
<evidence type="ECO:0000259" key="17">
    <source>
        <dbReference type="PROSITE" id="PS50011"/>
    </source>
</evidence>
<evidence type="ECO:0000313" key="18">
    <source>
        <dbReference type="EMBL" id="KAJ8027262.1"/>
    </source>
</evidence>
<organism evidence="18 19">
    <name type="scientific">Holothuria leucospilota</name>
    <name type="common">Black long sea cucumber</name>
    <name type="synonym">Mertensiothuria leucospilota</name>
    <dbReference type="NCBI Taxonomy" id="206669"/>
    <lineage>
        <taxon>Eukaryota</taxon>
        <taxon>Metazoa</taxon>
        <taxon>Echinodermata</taxon>
        <taxon>Eleutherozoa</taxon>
        <taxon>Echinozoa</taxon>
        <taxon>Holothuroidea</taxon>
        <taxon>Aspidochirotacea</taxon>
        <taxon>Aspidochirotida</taxon>
        <taxon>Holothuriidae</taxon>
        <taxon>Holothuria</taxon>
    </lineage>
</organism>
<dbReference type="InterPro" id="IPR008271">
    <property type="entry name" value="Ser/Thr_kinase_AS"/>
</dbReference>
<keyword evidence="11 15" id="KW-0175">Coiled coil</keyword>
<dbReference type="EC" id="2.7.11.25" evidence="3"/>
<evidence type="ECO:0000256" key="8">
    <source>
        <dbReference type="ARBA" id="ARBA00022777"/>
    </source>
</evidence>
<dbReference type="FunFam" id="1.10.510.10:FF:000054">
    <property type="entry name" value="Mitogen-activated protein kinase kinase kinase 5"/>
    <property type="match status" value="1"/>
</dbReference>
<dbReference type="PANTHER" id="PTHR11584">
    <property type="entry name" value="SERINE/THREONINE PROTEIN KINASE"/>
    <property type="match status" value="1"/>
</dbReference>
<dbReference type="OrthoDB" id="275301at2759"/>
<evidence type="ECO:0000256" key="3">
    <source>
        <dbReference type="ARBA" id="ARBA00012406"/>
    </source>
</evidence>
<evidence type="ECO:0000256" key="13">
    <source>
        <dbReference type="ARBA" id="ARBA00048329"/>
    </source>
</evidence>
<keyword evidence="19" id="KW-1185">Reference proteome</keyword>
<keyword evidence="5" id="KW-0808">Transferase</keyword>
<dbReference type="Pfam" id="PF13281">
    <property type="entry name" value="MAP3K_TRAF_bd"/>
    <property type="match status" value="1"/>
</dbReference>
<comment type="cofactor">
    <cofactor evidence="1">
        <name>Mg(2+)</name>
        <dbReference type="ChEBI" id="CHEBI:18420"/>
    </cofactor>
</comment>
<accession>A0A9Q1BIK7</accession>
<keyword evidence="6" id="KW-0479">Metal-binding</keyword>
<evidence type="ECO:0000256" key="10">
    <source>
        <dbReference type="ARBA" id="ARBA00022842"/>
    </source>
</evidence>
<dbReference type="GO" id="GO:0046872">
    <property type="term" value="F:metal ion binding"/>
    <property type="evidence" value="ECO:0007669"/>
    <property type="project" value="UniProtKB-KW"/>
</dbReference>
<dbReference type="GO" id="GO:0005524">
    <property type="term" value="F:ATP binding"/>
    <property type="evidence" value="ECO:0007669"/>
    <property type="project" value="UniProtKB-UniRule"/>
</dbReference>
<gene>
    <name evidence="18" type="ORF">HOLleu_32362</name>
</gene>
<keyword evidence="7 14" id="KW-0547">Nucleotide-binding</keyword>
<comment type="similarity">
    <text evidence="2">Belongs to the protein kinase superfamily. STE Ser/Thr protein kinase family. MAP kinase kinase kinase subfamily.</text>
</comment>
<dbReference type="Pfam" id="PF00069">
    <property type="entry name" value="Pkinase"/>
    <property type="match status" value="1"/>
</dbReference>
<evidence type="ECO:0000256" key="12">
    <source>
        <dbReference type="ARBA" id="ARBA00047559"/>
    </source>
</evidence>
<comment type="catalytic activity">
    <reaction evidence="13">
        <text>L-seryl-[protein] + ATP = O-phospho-L-seryl-[protein] + ADP + H(+)</text>
        <dbReference type="Rhea" id="RHEA:17989"/>
        <dbReference type="Rhea" id="RHEA-COMP:9863"/>
        <dbReference type="Rhea" id="RHEA-COMP:11604"/>
        <dbReference type="ChEBI" id="CHEBI:15378"/>
        <dbReference type="ChEBI" id="CHEBI:29999"/>
        <dbReference type="ChEBI" id="CHEBI:30616"/>
        <dbReference type="ChEBI" id="CHEBI:83421"/>
        <dbReference type="ChEBI" id="CHEBI:456216"/>
        <dbReference type="EC" id="2.7.11.25"/>
    </reaction>
</comment>
<evidence type="ECO:0000256" key="9">
    <source>
        <dbReference type="ARBA" id="ARBA00022840"/>
    </source>
</evidence>
<dbReference type="InterPro" id="IPR000719">
    <property type="entry name" value="Prot_kinase_dom"/>
</dbReference>
<sequence>MSHSTGSYPSTKSVSTSVVMVIGEISKSVQVAKESIITACQKPSLKLEQVAFEKLDFGETTVVDKFYAADIVVVDMTISVQQRTLFYHLGVRESFGKDKNVVIYSEMADPEVSASLSQSCTSSGYIFLPYMLDNAGCCYICDKACVMLRSAVSDDALKLCPPLSAKFKEILDEVQVSNKTNAREVLLSDIRKARCKFKGEELAKELAVLKKRMDDQLLLGGDIVHQFLLSYREIQDYNSMVSLVEGIRQLPNDHVTPKAAITHLYAFALNRRNKQGDREKALDIIKSAVKRKECQVPDMFCLCGRIYKDKFVESEFKDTVSRDQAIFWYRKGFEVQPNEYAGINLATLLVLSGKNFTEDRELQKIGMTLNNLLGKKGSLSSLEDYWDVATFFEISVLAGDYGKACQAAECMFKLKPPTWYLKSTLGNIRMISKVQAETEPQTRDRQLFEFWLDFFVEGIKESPTSDVRFPVLVLEPTKESKPSYVTINQEHHDIDEKSVRLWHVGASPNTKVIHEWMFLASSIKGVSCYKRDDRCIFLYVQQNSDDFQLFFSSSTQKQRFYDLIVDMQNDDNEVLAVNGDSDLSAEPMQQSVFVFFKLGVLHHLRKYHKESSFIENETEIILTKLAEMFEYDLDSNGDKIMLGRGTYGTVYAARDIVSQKQIAVKEVPIKDIREVQPLHEEIVLHSRLSHKNIVKYLGSDNSQGSGSNQGVFRIFMEQVPGGSLSALLRSKWGPLKDHEETIAYYTKQILEGLKYLHDQKIVHRDIKGANVLVNTYSGLIKISDFGTSKRLAGINPSADSFKGTLQYMAPEVIDKGIRGYGAPADIWSLGCTVVEMATGKPPFIELGSPEAAMFKVGFYKDHPEIPETLSELAKNFIMRCFEPDPDKRALATDLLLDPFLSKRRKKSKKSPSSEYAQHRSKSVPAMQPASRPESPINDFQPILASMHSEVEVRGVGTQFLQVPVTYIRERGSHSSEDGPDTPYTPGTPDTRNKPMFYMLRKDSERRQTLLEILEGDQDTVVRKWYSRTKHTKDSETLRITEEHLREFNHGIAQYIKQRERKFLVETIGKLKEEFEFDPVSVSELLEALYCYQDSVTEVLKTHMHNIKPHWMFALDNLTRDAVQVSIAIVSPELGENIAPGPGNKDRPHPPFHPSFHGTMFHLDEEAGNTSGVSTLSSTKSRPDLGETENAAFRAAQAECKSLKKENTRLMMELMEVQRRLNEYLLSELAAGRQVLEQISNTQRRTGLRSFERFASGEAANPSIVVSDVTTSGDSELADWLRQLNIDRVSMQRMLVEDLTLHDLLQNMTKEGLKRLGLRDNVQTIVWDAIEKHRKETSES</sequence>
<proteinExistence type="inferred from homology"/>
<evidence type="ECO:0000256" key="2">
    <source>
        <dbReference type="ARBA" id="ARBA00006529"/>
    </source>
</evidence>
<dbReference type="GO" id="GO:0033554">
    <property type="term" value="P:cellular response to stress"/>
    <property type="evidence" value="ECO:0007669"/>
    <property type="project" value="TreeGrafter"/>
</dbReference>
<dbReference type="PANTHER" id="PTHR11584:SF394">
    <property type="entry name" value="APOPTOTIC SIGNAL-REGULATING KINASE 1, ISOFORM C"/>
    <property type="match status" value="1"/>
</dbReference>
<dbReference type="Gene3D" id="3.30.200.20">
    <property type="entry name" value="Phosphorylase Kinase, domain 1"/>
    <property type="match status" value="1"/>
</dbReference>
<name>A0A9Q1BIK7_HOLLE</name>
<dbReference type="SUPFAM" id="SSF47769">
    <property type="entry name" value="SAM/Pointed domain"/>
    <property type="match status" value="1"/>
</dbReference>
<dbReference type="Pfam" id="PF20309">
    <property type="entry name" value="DRHyd-ASK"/>
    <property type="match status" value="1"/>
</dbReference>
<dbReference type="Pfam" id="PF20302">
    <property type="entry name" value="HisK-N-like"/>
    <property type="match status" value="1"/>
</dbReference>
<keyword evidence="10" id="KW-0460">Magnesium</keyword>
<dbReference type="InterPro" id="IPR013761">
    <property type="entry name" value="SAM/pointed_sf"/>
</dbReference>
<keyword evidence="9 14" id="KW-0067">ATP-binding</keyword>
<feature type="coiled-coil region" evidence="15">
    <location>
        <begin position="1192"/>
        <end position="1219"/>
    </location>
</feature>
<evidence type="ECO:0000256" key="1">
    <source>
        <dbReference type="ARBA" id="ARBA00001946"/>
    </source>
</evidence>
<dbReference type="InterPro" id="IPR017441">
    <property type="entry name" value="Protein_kinase_ATP_BS"/>
</dbReference>
<dbReference type="PROSITE" id="PS00108">
    <property type="entry name" value="PROTEIN_KINASE_ST"/>
    <property type="match status" value="1"/>
</dbReference>
<evidence type="ECO:0000256" key="4">
    <source>
        <dbReference type="ARBA" id="ARBA00022527"/>
    </source>
</evidence>
<dbReference type="Proteomes" id="UP001152320">
    <property type="component" value="Chromosome 16"/>
</dbReference>
<dbReference type="Gene3D" id="1.10.510.10">
    <property type="entry name" value="Transferase(Phosphotransferase) domain 1"/>
    <property type="match status" value="1"/>
</dbReference>
<protein>
    <recommendedName>
        <fullName evidence="3">mitogen-activated protein kinase kinase kinase</fullName>
        <ecNumber evidence="3">2.7.11.25</ecNumber>
    </recommendedName>
</protein>
<evidence type="ECO:0000256" key="5">
    <source>
        <dbReference type="ARBA" id="ARBA00022679"/>
    </source>
</evidence>
<evidence type="ECO:0000256" key="16">
    <source>
        <dbReference type="SAM" id="MobiDB-lite"/>
    </source>
</evidence>
<feature type="region of interest" description="Disordered" evidence="16">
    <location>
        <begin position="902"/>
        <end position="938"/>
    </location>
</feature>
<dbReference type="Pfam" id="PF19039">
    <property type="entry name" value="ASK_PH"/>
    <property type="match status" value="1"/>
</dbReference>
<feature type="region of interest" description="Disordered" evidence="16">
    <location>
        <begin position="970"/>
        <end position="994"/>
    </location>
</feature>
<dbReference type="EMBL" id="JAIZAY010000016">
    <property type="protein sequence ID" value="KAJ8027262.1"/>
    <property type="molecule type" value="Genomic_DNA"/>
</dbReference>
<evidence type="ECO:0000256" key="14">
    <source>
        <dbReference type="PROSITE-ProRule" id="PRU10141"/>
    </source>
</evidence>
<dbReference type="InterPro" id="IPR043969">
    <property type="entry name" value="MAP3K_PH"/>
</dbReference>
<evidence type="ECO:0000256" key="15">
    <source>
        <dbReference type="SAM" id="Coils"/>
    </source>
</evidence>
<dbReference type="CDD" id="cd06624">
    <property type="entry name" value="STKc_ASK"/>
    <property type="match status" value="1"/>
</dbReference>
<feature type="domain" description="Protein kinase" evidence="17">
    <location>
        <begin position="636"/>
        <end position="900"/>
    </location>
</feature>
<evidence type="ECO:0000256" key="11">
    <source>
        <dbReference type="ARBA" id="ARBA00023054"/>
    </source>
</evidence>
<dbReference type="InterPro" id="IPR046872">
    <property type="entry name" value="DRHyd-ASK"/>
</dbReference>
<reference evidence="18" key="1">
    <citation type="submission" date="2021-10" db="EMBL/GenBank/DDBJ databases">
        <title>Tropical sea cucumber genome reveals ecological adaptation and Cuvierian tubules defense mechanism.</title>
        <authorList>
            <person name="Chen T."/>
        </authorList>
    </citation>
    <scope>NUCLEOTIDE SEQUENCE</scope>
    <source>
        <strain evidence="18">Nanhai2018</strain>
        <tissue evidence="18">Muscle</tissue>
    </source>
</reference>
<comment type="caution">
    <text evidence="18">The sequence shown here is derived from an EMBL/GenBank/DDBJ whole genome shotgun (WGS) entry which is preliminary data.</text>
</comment>
<dbReference type="PROSITE" id="PS00107">
    <property type="entry name" value="PROTEIN_KINASE_ATP"/>
    <property type="match status" value="1"/>
</dbReference>
<keyword evidence="4" id="KW-0723">Serine/threonine-protein kinase</keyword>
<keyword evidence="8 18" id="KW-0418">Kinase</keyword>
<evidence type="ECO:0000256" key="7">
    <source>
        <dbReference type="ARBA" id="ARBA00022741"/>
    </source>
</evidence>
<dbReference type="InterPro" id="IPR046873">
    <property type="entry name" value="HisK-N-like"/>
</dbReference>
<feature type="compositionally biased region" description="Low complexity" evidence="16">
    <location>
        <begin position="980"/>
        <end position="989"/>
    </location>
</feature>
<evidence type="ECO:0000256" key="6">
    <source>
        <dbReference type="ARBA" id="ARBA00022723"/>
    </source>
</evidence>